<protein>
    <submittedName>
        <fullName evidence="5">Serpin domain-containing protein</fullName>
    </submittedName>
</protein>
<evidence type="ECO:0000313" key="4">
    <source>
        <dbReference type="Proteomes" id="UP000887565"/>
    </source>
</evidence>
<dbReference type="PROSITE" id="PS00284">
    <property type="entry name" value="SERPIN"/>
    <property type="match status" value="1"/>
</dbReference>
<dbReference type="SMART" id="SM00093">
    <property type="entry name" value="SERPIN"/>
    <property type="match status" value="1"/>
</dbReference>
<sequence>MASPYNPAQTGNYEFALKLAKNLSESEDGSDQKTNLFFSPASISLVLAMCQYGADGQTKRQMEEKIFGPDSKGEEISRWIIETLKLELESKKSQVYVLKFANRIYANANLSLKTTFVDEIVQIFKSTALNVDFGKNGDKTADEINAWVEEVTNHRIKDLVPKGLLNAETSTLLVDEKGTEAAAASFAKMVPQCLFISNEGPKVFTADHPFLFILKAGGYEHEATILFLGEFYGRDRQS</sequence>
<dbReference type="SUPFAM" id="SSF56574">
    <property type="entry name" value="Serpins"/>
    <property type="match status" value="1"/>
</dbReference>
<keyword evidence="4" id="KW-1185">Reference proteome</keyword>
<dbReference type="WBParaSite" id="nRc.2.0.1.t39649-RA">
    <property type="protein sequence ID" value="nRc.2.0.1.t39649-RA"/>
    <property type="gene ID" value="nRc.2.0.1.g39649"/>
</dbReference>
<dbReference type="AlphaFoldDB" id="A0A915KMH7"/>
<dbReference type="Proteomes" id="UP000887565">
    <property type="component" value="Unplaced"/>
</dbReference>
<dbReference type="GO" id="GO:0005615">
    <property type="term" value="C:extracellular space"/>
    <property type="evidence" value="ECO:0007669"/>
    <property type="project" value="InterPro"/>
</dbReference>
<comment type="similarity">
    <text evidence="1 2">Belongs to the serpin family.</text>
</comment>
<dbReference type="InterPro" id="IPR023795">
    <property type="entry name" value="Serpin_CS"/>
</dbReference>
<dbReference type="InterPro" id="IPR000215">
    <property type="entry name" value="Serpin_fam"/>
</dbReference>
<name>A0A915KMH7_ROMCU</name>
<dbReference type="InterPro" id="IPR042178">
    <property type="entry name" value="Serpin_sf_1"/>
</dbReference>
<dbReference type="GO" id="GO:0004867">
    <property type="term" value="F:serine-type endopeptidase inhibitor activity"/>
    <property type="evidence" value="ECO:0007669"/>
    <property type="project" value="InterPro"/>
</dbReference>
<reference evidence="5" key="1">
    <citation type="submission" date="2022-11" db="UniProtKB">
        <authorList>
            <consortium name="WormBaseParasite"/>
        </authorList>
    </citation>
    <scope>IDENTIFICATION</scope>
</reference>
<organism evidence="4 5">
    <name type="scientific">Romanomermis culicivorax</name>
    <name type="common">Nematode worm</name>
    <dbReference type="NCBI Taxonomy" id="13658"/>
    <lineage>
        <taxon>Eukaryota</taxon>
        <taxon>Metazoa</taxon>
        <taxon>Ecdysozoa</taxon>
        <taxon>Nematoda</taxon>
        <taxon>Enoplea</taxon>
        <taxon>Dorylaimia</taxon>
        <taxon>Mermithida</taxon>
        <taxon>Mermithoidea</taxon>
        <taxon>Mermithidae</taxon>
        <taxon>Romanomermis</taxon>
    </lineage>
</organism>
<dbReference type="InterPro" id="IPR036186">
    <property type="entry name" value="Serpin_sf"/>
</dbReference>
<evidence type="ECO:0000256" key="2">
    <source>
        <dbReference type="RuleBase" id="RU000411"/>
    </source>
</evidence>
<dbReference type="Pfam" id="PF00079">
    <property type="entry name" value="Serpin"/>
    <property type="match status" value="1"/>
</dbReference>
<feature type="domain" description="Serpin" evidence="3">
    <location>
        <begin position="17"/>
        <end position="234"/>
    </location>
</feature>
<dbReference type="PANTHER" id="PTHR11461:SF211">
    <property type="entry name" value="GH10112P-RELATED"/>
    <property type="match status" value="1"/>
</dbReference>
<evidence type="ECO:0000259" key="3">
    <source>
        <dbReference type="SMART" id="SM00093"/>
    </source>
</evidence>
<accession>A0A915KMH7</accession>
<evidence type="ECO:0000256" key="1">
    <source>
        <dbReference type="ARBA" id="ARBA00009500"/>
    </source>
</evidence>
<evidence type="ECO:0000313" key="5">
    <source>
        <dbReference type="WBParaSite" id="nRc.2.0.1.t39649-RA"/>
    </source>
</evidence>
<dbReference type="PANTHER" id="PTHR11461">
    <property type="entry name" value="SERINE PROTEASE INHIBITOR, SERPIN"/>
    <property type="match status" value="1"/>
</dbReference>
<dbReference type="Gene3D" id="3.30.497.10">
    <property type="entry name" value="Antithrombin, subunit I, domain 2"/>
    <property type="match status" value="2"/>
</dbReference>
<proteinExistence type="inferred from homology"/>
<dbReference type="InterPro" id="IPR023796">
    <property type="entry name" value="Serpin_dom"/>
</dbReference>